<evidence type="ECO:0000313" key="2">
    <source>
        <dbReference type="EMBL" id="MBW0560823.1"/>
    </source>
</evidence>
<dbReference type="Pfam" id="PF20515">
    <property type="entry name" value="2OG-FeII_Oxy_6"/>
    <property type="match status" value="1"/>
</dbReference>
<dbReference type="AlphaFoldDB" id="A0A9Q3PG83"/>
<dbReference type="OrthoDB" id="2503998at2759"/>
<evidence type="ECO:0000313" key="3">
    <source>
        <dbReference type="Proteomes" id="UP000765509"/>
    </source>
</evidence>
<name>A0A9Q3PG83_9BASI</name>
<organism evidence="2 3">
    <name type="scientific">Austropuccinia psidii MF-1</name>
    <dbReference type="NCBI Taxonomy" id="1389203"/>
    <lineage>
        <taxon>Eukaryota</taxon>
        <taxon>Fungi</taxon>
        <taxon>Dikarya</taxon>
        <taxon>Basidiomycota</taxon>
        <taxon>Pucciniomycotina</taxon>
        <taxon>Pucciniomycetes</taxon>
        <taxon>Pucciniales</taxon>
        <taxon>Sphaerophragmiaceae</taxon>
        <taxon>Austropuccinia</taxon>
    </lineage>
</organism>
<keyword evidence="3" id="KW-1185">Reference proteome</keyword>
<comment type="caution">
    <text evidence="2">The sequence shown here is derived from an EMBL/GenBank/DDBJ whole genome shotgun (WGS) entry which is preliminary data.</text>
</comment>
<evidence type="ECO:0000259" key="1">
    <source>
        <dbReference type="Pfam" id="PF20515"/>
    </source>
</evidence>
<proteinExistence type="predicted"/>
<dbReference type="Proteomes" id="UP000765509">
    <property type="component" value="Unassembled WGS sequence"/>
</dbReference>
<gene>
    <name evidence="2" type="ORF">O181_100538</name>
</gene>
<dbReference type="EMBL" id="AVOT02070080">
    <property type="protein sequence ID" value="MBW0560823.1"/>
    <property type="molecule type" value="Genomic_DNA"/>
</dbReference>
<sequence length="266" mass="30278">MSEVDVNQWDEISQFLFRKKILTNPIEKNGVLLEGFMFTIGWSKCSTKNEQFCLYGSVSKIENTKDEWRNRGPNLSSVGCIIGKSLQYVGDNLFEKIQNCYKSLGVQSFDQVNYEGDIPTNQGACEFASALTFTMNGFKNSPHLDKDASLYALGWWFQAYKQMGQIQRDASKQCRGEKWIFPNENFWIDLSACHGLIQVVWASSTFVHYTDPAQDNKSTTLVVIPVQCSRRLAKTTCQKSHSYHEIGEGAGYQIRDGHTIPCQFKE</sequence>
<feature type="domain" description="Tet-like 2OG-Fe(II) oxygenase" evidence="1">
    <location>
        <begin position="5"/>
        <end position="212"/>
    </location>
</feature>
<protein>
    <recommendedName>
        <fullName evidence="1">Tet-like 2OG-Fe(II) oxygenase domain-containing protein</fullName>
    </recommendedName>
</protein>
<accession>A0A9Q3PG83</accession>
<reference evidence="2" key="1">
    <citation type="submission" date="2021-03" db="EMBL/GenBank/DDBJ databases">
        <title>Draft genome sequence of rust myrtle Austropuccinia psidii MF-1, a brazilian biotype.</title>
        <authorList>
            <person name="Quecine M.C."/>
            <person name="Pachon D.M.R."/>
            <person name="Bonatelli M.L."/>
            <person name="Correr F.H."/>
            <person name="Franceschini L.M."/>
            <person name="Leite T.F."/>
            <person name="Margarido G.R.A."/>
            <person name="Almeida C.A."/>
            <person name="Ferrarezi J.A."/>
            <person name="Labate C.A."/>
        </authorList>
    </citation>
    <scope>NUCLEOTIDE SEQUENCE</scope>
    <source>
        <strain evidence="2">MF-1</strain>
    </source>
</reference>
<dbReference type="InterPro" id="IPR046798">
    <property type="entry name" value="2OG-FeII_Oxy_6"/>
</dbReference>